<sequence>MKVCQCFGQNAVEIIGLCDPAEATIFVERQDEEDCVEVGAWTQISVPELFRVPADKPDIGTIDKVFAEVKIISTRIVNTPIGPCPTKENIEGTRLTGKKLVLEGVLKQKLVYTAARADQPVFTVHFDAKFSAFIVLAPHDDHKEFCVEACIEDVFAIPFNPREVFKNVTLFLQVKPFNDSDRDSRVYFE</sequence>
<evidence type="ECO:0000259" key="1">
    <source>
        <dbReference type="Pfam" id="PF12673"/>
    </source>
</evidence>
<evidence type="ECO:0000313" key="3">
    <source>
        <dbReference type="Proteomes" id="UP000049855"/>
    </source>
</evidence>
<dbReference type="AlphaFoldDB" id="A0A0U1KVH1"/>
<proteinExistence type="predicted"/>
<gene>
    <name evidence="2" type="ORF">SpAn4DRAFT_2107</name>
</gene>
<reference evidence="3" key="1">
    <citation type="submission" date="2015-03" db="EMBL/GenBank/DDBJ databases">
        <authorList>
            <person name="Nijsse Bart"/>
        </authorList>
    </citation>
    <scope>NUCLEOTIDE SEQUENCE [LARGE SCALE GENOMIC DNA]</scope>
</reference>
<dbReference type="RefSeq" id="WP_021169835.1">
    <property type="nucleotide sequence ID" value="NZ_CTRP01000003.1"/>
</dbReference>
<name>A0A0U1KVH1_9FIRM</name>
<dbReference type="Proteomes" id="UP000049855">
    <property type="component" value="Unassembled WGS sequence"/>
</dbReference>
<accession>A0A0U1KVH1</accession>
<evidence type="ECO:0000313" key="2">
    <source>
        <dbReference type="EMBL" id="CQR71129.1"/>
    </source>
</evidence>
<feature type="domain" description="SipL SPOCS" evidence="1">
    <location>
        <begin position="58"/>
        <end position="154"/>
    </location>
</feature>
<dbReference type="Pfam" id="PF12673">
    <property type="entry name" value="SipL"/>
    <property type="match status" value="1"/>
</dbReference>
<keyword evidence="3" id="KW-1185">Reference proteome</keyword>
<organism evidence="2 3">
    <name type="scientific">Sporomusa ovata</name>
    <dbReference type="NCBI Taxonomy" id="2378"/>
    <lineage>
        <taxon>Bacteria</taxon>
        <taxon>Bacillati</taxon>
        <taxon>Bacillota</taxon>
        <taxon>Negativicutes</taxon>
        <taxon>Selenomonadales</taxon>
        <taxon>Sporomusaceae</taxon>
        <taxon>Sporomusa</taxon>
    </lineage>
</organism>
<dbReference type="EMBL" id="CTRP01000003">
    <property type="protein sequence ID" value="CQR71129.1"/>
    <property type="molecule type" value="Genomic_DNA"/>
</dbReference>
<protein>
    <submittedName>
        <fullName evidence="2">Cna protein B-type domain</fullName>
    </submittedName>
</protein>
<dbReference type="InterPro" id="IPR024300">
    <property type="entry name" value="SipL_SPOCS_dom"/>
</dbReference>